<gene>
    <name evidence="3" type="ORF">OSO01_37200</name>
</gene>
<dbReference type="InterPro" id="IPR036095">
    <property type="entry name" value="PTS_EIIB-like_sf"/>
</dbReference>
<dbReference type="Pfam" id="PF02302">
    <property type="entry name" value="PTS_IIB"/>
    <property type="match status" value="1"/>
</dbReference>
<evidence type="ECO:0000313" key="3">
    <source>
        <dbReference type="EMBL" id="GEN88981.1"/>
    </source>
</evidence>
<protein>
    <submittedName>
        <fullName evidence="3">PTS galactitol transporter subunit IIB</fullName>
    </submittedName>
</protein>
<organism evidence="3 4">
    <name type="scientific">Oceanobacillus sojae</name>
    <dbReference type="NCBI Taxonomy" id="582851"/>
    <lineage>
        <taxon>Bacteria</taxon>
        <taxon>Bacillati</taxon>
        <taxon>Bacillota</taxon>
        <taxon>Bacilli</taxon>
        <taxon>Bacillales</taxon>
        <taxon>Bacillaceae</taxon>
        <taxon>Oceanobacillus</taxon>
    </lineage>
</organism>
<dbReference type="RefSeq" id="WP_186813701.1">
    <property type="nucleotide sequence ID" value="NZ_BJYM01000017.1"/>
</dbReference>
<proteinExistence type="predicted"/>
<dbReference type="Proteomes" id="UP000321558">
    <property type="component" value="Unassembled WGS sequence"/>
</dbReference>
<evidence type="ECO:0000313" key="4">
    <source>
        <dbReference type="Proteomes" id="UP000321558"/>
    </source>
</evidence>
<dbReference type="GO" id="GO:0008982">
    <property type="term" value="F:protein-N(PI)-phosphohistidine-sugar phosphotransferase activity"/>
    <property type="evidence" value="ECO:0007669"/>
    <property type="project" value="InterPro"/>
</dbReference>
<sequence length="95" mass="10398">MNKIIVACGTGVATSTSVIEQIREYLESNGYQAEFYQCRTSEIASQIQSVNPDVIVSTAEVNLDTDIPVLRGVPFLTGLGVEEVNEEIKSYLQRG</sequence>
<feature type="domain" description="PTS EIIB type-2" evidence="2">
    <location>
        <begin position="2"/>
        <end position="95"/>
    </location>
</feature>
<dbReference type="CDD" id="cd05566">
    <property type="entry name" value="PTS_IIB_galactitol"/>
    <property type="match status" value="1"/>
</dbReference>
<reference evidence="3 4" key="1">
    <citation type="submission" date="2019-07" db="EMBL/GenBank/DDBJ databases">
        <title>Whole genome shotgun sequence of Oceanobacillus sojae NBRC 105379.</title>
        <authorList>
            <person name="Hosoyama A."/>
            <person name="Uohara A."/>
            <person name="Ohji S."/>
            <person name="Ichikawa N."/>
        </authorList>
    </citation>
    <scope>NUCLEOTIDE SEQUENCE [LARGE SCALE GENOMIC DNA]</scope>
    <source>
        <strain evidence="3 4">NBRC 105379</strain>
    </source>
</reference>
<evidence type="ECO:0000259" key="2">
    <source>
        <dbReference type="PROSITE" id="PS51099"/>
    </source>
</evidence>
<accession>A0A511ZNF2</accession>
<dbReference type="InterPro" id="IPR003501">
    <property type="entry name" value="PTS_EIIB_2/3"/>
</dbReference>
<dbReference type="SUPFAM" id="SSF52794">
    <property type="entry name" value="PTS system IIB component-like"/>
    <property type="match status" value="1"/>
</dbReference>
<evidence type="ECO:0000256" key="1">
    <source>
        <dbReference type="ARBA" id="ARBA00022679"/>
    </source>
</evidence>
<dbReference type="EMBL" id="BJYM01000017">
    <property type="protein sequence ID" value="GEN88981.1"/>
    <property type="molecule type" value="Genomic_DNA"/>
</dbReference>
<dbReference type="InterPro" id="IPR013011">
    <property type="entry name" value="PTS_EIIB_2"/>
</dbReference>
<keyword evidence="4" id="KW-1185">Reference proteome</keyword>
<comment type="caution">
    <text evidence="3">The sequence shown here is derived from an EMBL/GenBank/DDBJ whole genome shotgun (WGS) entry which is preliminary data.</text>
</comment>
<dbReference type="PROSITE" id="PS51099">
    <property type="entry name" value="PTS_EIIB_TYPE_2"/>
    <property type="match status" value="1"/>
</dbReference>
<dbReference type="Gene3D" id="3.40.50.2300">
    <property type="match status" value="1"/>
</dbReference>
<dbReference type="AlphaFoldDB" id="A0A511ZNF2"/>
<name>A0A511ZNF2_9BACI</name>
<dbReference type="GO" id="GO:0009401">
    <property type="term" value="P:phosphoenolpyruvate-dependent sugar phosphotransferase system"/>
    <property type="evidence" value="ECO:0007669"/>
    <property type="project" value="InterPro"/>
</dbReference>
<keyword evidence="1" id="KW-0808">Transferase</keyword>